<keyword evidence="2" id="KW-1185">Reference proteome</keyword>
<proteinExistence type="predicted"/>
<accession>C0D5K0</accession>
<name>C0D5K0_9FIRM</name>
<sequence>MLFFCFMVPKWCPTLQNHAVTGYAALFAGFEKMPISCGFAPSSHETICRLMTADLAIQAIKNSRIALVAWDAHIPQPPHKYSFLALCVPILVGLKCCLTLF</sequence>
<reference evidence="1 2" key="1">
    <citation type="submission" date="2009-01" db="EMBL/GenBank/DDBJ databases">
        <authorList>
            <person name="Fulton L."/>
            <person name="Clifton S."/>
            <person name="Fulton B."/>
            <person name="Xu J."/>
            <person name="Minx P."/>
            <person name="Pepin K.H."/>
            <person name="Johnson M."/>
            <person name="Bhonagiri V."/>
            <person name="Nash W.E."/>
            <person name="Mardis E.R."/>
            <person name="Wilson R.K."/>
        </authorList>
    </citation>
    <scope>NUCLEOTIDE SEQUENCE [LARGE SCALE GENOMIC DNA]</scope>
    <source>
        <strain evidence="1 2">DSM 15981</strain>
    </source>
</reference>
<protein>
    <submittedName>
        <fullName evidence="1">Uncharacterized protein</fullName>
    </submittedName>
</protein>
<dbReference type="EMBL" id="ACCJ01000375">
    <property type="protein sequence ID" value="EEG53396.1"/>
    <property type="molecule type" value="Genomic_DNA"/>
</dbReference>
<evidence type="ECO:0000313" key="2">
    <source>
        <dbReference type="Proteomes" id="UP000004756"/>
    </source>
</evidence>
<dbReference type="HOGENOM" id="CLU_2286531_0_0_9"/>
<organism evidence="1 2">
    <name type="scientific">[Clostridium] asparagiforme DSM 15981</name>
    <dbReference type="NCBI Taxonomy" id="518636"/>
    <lineage>
        <taxon>Bacteria</taxon>
        <taxon>Bacillati</taxon>
        <taxon>Bacillota</taxon>
        <taxon>Clostridia</taxon>
        <taxon>Lachnospirales</taxon>
        <taxon>Lachnospiraceae</taxon>
        <taxon>Enterocloster</taxon>
    </lineage>
</organism>
<comment type="caution">
    <text evidence="1">The sequence shown here is derived from an EMBL/GenBank/DDBJ whole genome shotgun (WGS) entry which is preliminary data.</text>
</comment>
<gene>
    <name evidence="1" type="ORF">CLOSTASPAR_04546</name>
</gene>
<dbReference type="Proteomes" id="UP000004756">
    <property type="component" value="Unassembled WGS sequence"/>
</dbReference>
<evidence type="ECO:0000313" key="1">
    <source>
        <dbReference type="EMBL" id="EEG53396.1"/>
    </source>
</evidence>
<dbReference type="AlphaFoldDB" id="C0D5K0"/>
<reference evidence="1 2" key="2">
    <citation type="submission" date="2009-02" db="EMBL/GenBank/DDBJ databases">
        <title>Draft genome sequence of Clostridium asparagiforme (DSM 15981).</title>
        <authorList>
            <person name="Sudarsanam P."/>
            <person name="Ley R."/>
            <person name="Guruge J."/>
            <person name="Turnbaugh P.J."/>
            <person name="Mahowald M."/>
            <person name="Liep D."/>
            <person name="Gordon J."/>
        </authorList>
    </citation>
    <scope>NUCLEOTIDE SEQUENCE [LARGE SCALE GENOMIC DNA]</scope>
    <source>
        <strain evidence="1 2">DSM 15981</strain>
    </source>
</reference>